<evidence type="ECO:0000313" key="3">
    <source>
        <dbReference type="Proteomes" id="UP001333110"/>
    </source>
</evidence>
<comment type="caution">
    <text evidence="2">The sequence shown here is derived from an EMBL/GenBank/DDBJ whole genome shotgun (WGS) entry which is preliminary data.</text>
</comment>
<dbReference type="EMBL" id="JAUNZN010000024">
    <property type="protein sequence ID" value="KAK4808371.1"/>
    <property type="molecule type" value="Genomic_DNA"/>
</dbReference>
<organism evidence="2 3">
    <name type="scientific">Mycteria americana</name>
    <name type="common">Wood stork</name>
    <dbReference type="NCBI Taxonomy" id="33587"/>
    <lineage>
        <taxon>Eukaryota</taxon>
        <taxon>Metazoa</taxon>
        <taxon>Chordata</taxon>
        <taxon>Craniata</taxon>
        <taxon>Vertebrata</taxon>
        <taxon>Euteleostomi</taxon>
        <taxon>Archelosauria</taxon>
        <taxon>Archosauria</taxon>
        <taxon>Dinosauria</taxon>
        <taxon>Saurischia</taxon>
        <taxon>Theropoda</taxon>
        <taxon>Coelurosauria</taxon>
        <taxon>Aves</taxon>
        <taxon>Neognathae</taxon>
        <taxon>Neoaves</taxon>
        <taxon>Aequornithes</taxon>
        <taxon>Ciconiiformes</taxon>
        <taxon>Ciconiidae</taxon>
        <taxon>Mycteria</taxon>
    </lineage>
</organism>
<reference evidence="2 3" key="1">
    <citation type="journal article" date="2023" name="J. Hered.">
        <title>Chromosome-level genome of the wood stork (Mycteria americana) provides insight into avian chromosome evolution.</title>
        <authorList>
            <person name="Flamio R. Jr."/>
            <person name="Ramstad K.M."/>
        </authorList>
    </citation>
    <scope>NUCLEOTIDE SEQUENCE [LARGE SCALE GENOMIC DNA]</scope>
    <source>
        <strain evidence="2">JAX WOST 10</strain>
    </source>
</reference>
<dbReference type="Pfam" id="PF17791">
    <property type="entry name" value="MG3"/>
    <property type="match status" value="1"/>
</dbReference>
<dbReference type="Gene3D" id="2.60.40.1930">
    <property type="match status" value="1"/>
</dbReference>
<protein>
    <recommendedName>
        <fullName evidence="1">Macroglobulin domain-containing protein</fullName>
    </recommendedName>
</protein>
<dbReference type="Proteomes" id="UP001333110">
    <property type="component" value="Unassembled WGS sequence"/>
</dbReference>
<dbReference type="InterPro" id="IPR041555">
    <property type="entry name" value="MG3"/>
</dbReference>
<dbReference type="AlphaFoldDB" id="A0AAN7NBH4"/>
<accession>A0AAN7NBH4</accession>
<proteinExistence type="predicted"/>
<keyword evidence="3" id="KW-1185">Reference proteome</keyword>
<gene>
    <name evidence="2" type="ORF">QYF61_002608</name>
</gene>
<feature type="domain" description="Macroglobulin" evidence="1">
    <location>
        <begin position="56"/>
        <end position="84"/>
    </location>
</feature>
<evidence type="ECO:0000259" key="1">
    <source>
        <dbReference type="Pfam" id="PF17791"/>
    </source>
</evidence>
<evidence type="ECO:0000313" key="2">
    <source>
        <dbReference type="EMBL" id="KAK4808371.1"/>
    </source>
</evidence>
<dbReference type="PANTHER" id="PTHR11412:SF185">
    <property type="entry name" value="ALPHA-2-MACROGLOBULIN-LIKE PROTEIN 1"/>
    <property type="match status" value="1"/>
</dbReference>
<name>A0AAN7NBH4_MYCAM</name>
<dbReference type="InterPro" id="IPR050473">
    <property type="entry name" value="A2M/Complement_sys"/>
</dbReference>
<sequence length="85" mass="9653">MPRVPGPSGNHVAEWREVSPRQGIVDLSFPLAAELALGKYTIKVEGKRHSFSVEDYRLPRFEVLIRLPRVVTVKDEKIPLDVCGW</sequence>
<dbReference type="PANTHER" id="PTHR11412">
    <property type="entry name" value="MACROGLOBULIN / COMPLEMENT"/>
    <property type="match status" value="1"/>
</dbReference>